<dbReference type="Gene3D" id="3.90.550.10">
    <property type="entry name" value="Spore Coat Polysaccharide Biosynthesis Protein SpsA, Chain A"/>
    <property type="match status" value="1"/>
</dbReference>
<dbReference type="EMBL" id="BBYR01000037">
    <property type="protein sequence ID" value="GAP36661.1"/>
    <property type="molecule type" value="Genomic_DNA"/>
</dbReference>
<comment type="similarity">
    <text evidence="1">Belongs to the glycosyltransferase 2 family.</text>
</comment>
<keyword evidence="2" id="KW-0328">Glycosyltransferase</keyword>
<dbReference type="InterPro" id="IPR029044">
    <property type="entry name" value="Nucleotide-diphossugar_trans"/>
</dbReference>
<dbReference type="Pfam" id="PF00535">
    <property type="entry name" value="Glycos_transf_2"/>
    <property type="match status" value="1"/>
</dbReference>
<keyword evidence="3 5" id="KW-0808">Transferase</keyword>
<evidence type="ECO:0000256" key="3">
    <source>
        <dbReference type="ARBA" id="ARBA00022679"/>
    </source>
</evidence>
<dbReference type="InterPro" id="IPR001173">
    <property type="entry name" value="Glyco_trans_2-like"/>
</dbReference>
<dbReference type="STRING" id="1547922.ISF6_2501"/>
<sequence length="270" mass="30720">MRYRIVIPVLNQLHFTRQCVENLLAHGTPPEAILVIDNGSSDDTPAWLASMPQLPSVRNPVNLGCGGAWTQGALLSGEADWVVLLNNDIVSGHAFVPAMLDAADRFGLDVVSCAMVERELDYPLETFTAEFVAEMRDVLRRGWFHGVCFAVRRPVFERIGFPDTDRLLFGREDSEFLWRCRRHDVPVGTVGAALLHHFGSITQDAIRRETGVRKFGDHRYFYARIGLNWWGRQRAKFARKAQTRRWVHEERAAHGRTLHMVHAGGGWEHR</sequence>
<gene>
    <name evidence="5" type="ORF">ISF6_2501</name>
</gene>
<reference evidence="6" key="1">
    <citation type="submission" date="2015-07" db="EMBL/GenBank/DDBJ databases">
        <title>Discovery of a poly(ethylene terephthalate assimilation.</title>
        <authorList>
            <person name="Yoshida S."/>
            <person name="Hiraga K."/>
            <person name="Takehana T."/>
            <person name="Taniguchi I."/>
            <person name="Yamaji H."/>
            <person name="Maeda Y."/>
            <person name="Toyohara K."/>
            <person name="Miyamoto K."/>
            <person name="Kimura Y."/>
            <person name="Oda K."/>
        </authorList>
    </citation>
    <scope>NUCLEOTIDE SEQUENCE [LARGE SCALE GENOMIC DNA]</scope>
    <source>
        <strain evidence="6">NBRC 110686 / TISTR 2288 / 201-F6</strain>
    </source>
</reference>
<protein>
    <submittedName>
        <fullName evidence="5">Glycosyl transferase, group 2 family protein</fullName>
    </submittedName>
</protein>
<organism evidence="5 6">
    <name type="scientific">Piscinibacter sakaiensis</name>
    <name type="common">Ideonella sakaiensis</name>
    <dbReference type="NCBI Taxonomy" id="1547922"/>
    <lineage>
        <taxon>Bacteria</taxon>
        <taxon>Pseudomonadati</taxon>
        <taxon>Pseudomonadota</taxon>
        <taxon>Betaproteobacteria</taxon>
        <taxon>Burkholderiales</taxon>
        <taxon>Sphaerotilaceae</taxon>
        <taxon>Piscinibacter</taxon>
    </lineage>
</organism>
<dbReference type="PANTHER" id="PTHR43179:SF12">
    <property type="entry name" value="GALACTOFURANOSYLTRANSFERASE GLFT2"/>
    <property type="match status" value="1"/>
</dbReference>
<comment type="caution">
    <text evidence="5">The sequence shown here is derived from an EMBL/GenBank/DDBJ whole genome shotgun (WGS) entry which is preliminary data.</text>
</comment>
<accession>A0A0K8P211</accession>
<feature type="domain" description="Glycosyltransferase 2-like" evidence="4">
    <location>
        <begin position="5"/>
        <end position="126"/>
    </location>
</feature>
<name>A0A0K8P211_PISS1</name>
<dbReference type="RefSeq" id="WP_054020636.1">
    <property type="nucleotide sequence ID" value="NZ_BBYR01000037.1"/>
</dbReference>
<dbReference type="GO" id="GO:0016757">
    <property type="term" value="F:glycosyltransferase activity"/>
    <property type="evidence" value="ECO:0007669"/>
    <property type="project" value="UniProtKB-KW"/>
</dbReference>
<dbReference type="PANTHER" id="PTHR43179">
    <property type="entry name" value="RHAMNOSYLTRANSFERASE WBBL"/>
    <property type="match status" value="1"/>
</dbReference>
<proteinExistence type="inferred from homology"/>
<evidence type="ECO:0000259" key="4">
    <source>
        <dbReference type="Pfam" id="PF00535"/>
    </source>
</evidence>
<evidence type="ECO:0000256" key="2">
    <source>
        <dbReference type="ARBA" id="ARBA00022676"/>
    </source>
</evidence>
<evidence type="ECO:0000313" key="5">
    <source>
        <dbReference type="EMBL" id="GAP36661.1"/>
    </source>
</evidence>
<dbReference type="OrthoDB" id="9769600at2"/>
<keyword evidence="6" id="KW-1185">Reference proteome</keyword>
<dbReference type="AlphaFoldDB" id="A0A0K8P211"/>
<dbReference type="Proteomes" id="UP000037660">
    <property type="component" value="Unassembled WGS sequence"/>
</dbReference>
<evidence type="ECO:0000256" key="1">
    <source>
        <dbReference type="ARBA" id="ARBA00006739"/>
    </source>
</evidence>
<reference evidence="5 6" key="2">
    <citation type="journal article" date="2016" name="Science">
        <title>A bacterium that degrades and assimilates poly(ethylene terephthalate).</title>
        <authorList>
            <person name="Yoshida S."/>
            <person name="Hiraga K."/>
            <person name="Takehana T."/>
            <person name="Taniguchi I."/>
            <person name="Yamaji H."/>
            <person name="Maeda Y."/>
            <person name="Toyohara K."/>
            <person name="Miyamoto K."/>
            <person name="Kimura Y."/>
            <person name="Oda K."/>
        </authorList>
    </citation>
    <scope>NUCLEOTIDE SEQUENCE [LARGE SCALE GENOMIC DNA]</scope>
    <source>
        <strain evidence="6">NBRC 110686 / TISTR 2288 / 201-F6</strain>
    </source>
</reference>
<evidence type="ECO:0000313" key="6">
    <source>
        <dbReference type="Proteomes" id="UP000037660"/>
    </source>
</evidence>
<dbReference type="SUPFAM" id="SSF53448">
    <property type="entry name" value="Nucleotide-diphospho-sugar transferases"/>
    <property type="match status" value="1"/>
</dbReference>